<evidence type="ECO:0000313" key="3">
    <source>
        <dbReference type="Proteomes" id="UP000636264"/>
    </source>
</evidence>
<dbReference type="PANTHER" id="PTHR11895">
    <property type="entry name" value="TRANSAMIDASE"/>
    <property type="match status" value="1"/>
</dbReference>
<dbReference type="NCBIfam" id="NF005460">
    <property type="entry name" value="PRK07056.1"/>
    <property type="match status" value="1"/>
</dbReference>
<reference evidence="2" key="2">
    <citation type="submission" date="2020-09" db="EMBL/GenBank/DDBJ databases">
        <authorList>
            <person name="Sun Q."/>
            <person name="Zhou Y."/>
        </authorList>
    </citation>
    <scope>NUCLEOTIDE SEQUENCE</scope>
    <source>
        <strain evidence="2">CGMCC 1.15320</strain>
    </source>
</reference>
<dbReference type="Pfam" id="PF01425">
    <property type="entry name" value="Amidase"/>
    <property type="match status" value="1"/>
</dbReference>
<proteinExistence type="predicted"/>
<sequence>MTSSLKTLQSLSEDLAAGRTTSRALVEDCLEQIASSGGQGATTFLQVDADGALLAADAMDKLRAAKAEPSPYAGIPVSVKDLFDVRGQVTRAGSKLLDGAEPAEADATAVARLRRAGFVVIGRTNMTEFAFSGLGINPHYGTPLNPWDRENKRIPGGSSSGAAISVADGMAHGALGTDTGGSCRIPAAFTGLVGFKPTAARVPQKGALPLSTSLDSIGPIARSVACCAALDAVLSDEAYTLTQRDVRGLRFLVPETLVFDGIDETVAADFERTIKRLADAGATIVRAPFPELGDIATINAKGGYSAAESWAWHKAHIEKSADLYDPRVISRIRRGEQQTAADLIELGYAREKLIQGAEARMSAYDAVLMPTVPIVAPRLAELETDEEYTRINLLALRNPTTINMIDGSAISIPMSEKGSAPTGLMIAAARGKDKTVLEIASAIEALLAA</sequence>
<evidence type="ECO:0000313" key="2">
    <source>
        <dbReference type="EMBL" id="GGA59145.1"/>
    </source>
</evidence>
<comment type="caution">
    <text evidence="2">The sequence shown here is derived from an EMBL/GenBank/DDBJ whole genome shotgun (WGS) entry which is preliminary data.</text>
</comment>
<dbReference type="InterPro" id="IPR000120">
    <property type="entry name" value="Amidase"/>
</dbReference>
<name>A0A916W1I7_9HYPH</name>
<dbReference type="InterPro" id="IPR023631">
    <property type="entry name" value="Amidase_dom"/>
</dbReference>
<dbReference type="AlphaFoldDB" id="A0A916W1I7"/>
<keyword evidence="3" id="KW-1185">Reference proteome</keyword>
<dbReference type="InterPro" id="IPR036928">
    <property type="entry name" value="AS_sf"/>
</dbReference>
<dbReference type="RefSeq" id="WP_188719945.1">
    <property type="nucleotide sequence ID" value="NZ_BMIF01000002.1"/>
</dbReference>
<dbReference type="PANTHER" id="PTHR11895:SF176">
    <property type="entry name" value="AMIDASE AMID-RELATED"/>
    <property type="match status" value="1"/>
</dbReference>
<organism evidence="2 3">
    <name type="scientific">Nitratireductor aestuarii</name>
    <dbReference type="NCBI Taxonomy" id="1735103"/>
    <lineage>
        <taxon>Bacteria</taxon>
        <taxon>Pseudomonadati</taxon>
        <taxon>Pseudomonadota</taxon>
        <taxon>Alphaproteobacteria</taxon>
        <taxon>Hyphomicrobiales</taxon>
        <taxon>Phyllobacteriaceae</taxon>
        <taxon>Nitratireductor</taxon>
    </lineage>
</organism>
<dbReference type="Gene3D" id="3.90.1300.10">
    <property type="entry name" value="Amidase signature (AS) domain"/>
    <property type="match status" value="1"/>
</dbReference>
<dbReference type="EMBL" id="BMIF01000002">
    <property type="protein sequence ID" value="GGA59145.1"/>
    <property type="molecule type" value="Genomic_DNA"/>
</dbReference>
<reference evidence="2" key="1">
    <citation type="journal article" date="2014" name="Int. J. Syst. Evol. Microbiol.">
        <title>Complete genome sequence of Corynebacterium casei LMG S-19264T (=DSM 44701T), isolated from a smear-ripened cheese.</title>
        <authorList>
            <consortium name="US DOE Joint Genome Institute (JGI-PGF)"/>
            <person name="Walter F."/>
            <person name="Albersmeier A."/>
            <person name="Kalinowski J."/>
            <person name="Ruckert C."/>
        </authorList>
    </citation>
    <scope>NUCLEOTIDE SEQUENCE</scope>
    <source>
        <strain evidence="2">CGMCC 1.15320</strain>
    </source>
</reference>
<dbReference type="GO" id="GO:0003824">
    <property type="term" value="F:catalytic activity"/>
    <property type="evidence" value="ECO:0007669"/>
    <property type="project" value="InterPro"/>
</dbReference>
<accession>A0A916W1I7</accession>
<dbReference type="SUPFAM" id="SSF75304">
    <property type="entry name" value="Amidase signature (AS) enzymes"/>
    <property type="match status" value="1"/>
</dbReference>
<evidence type="ECO:0000259" key="1">
    <source>
        <dbReference type="Pfam" id="PF01425"/>
    </source>
</evidence>
<protein>
    <submittedName>
        <fullName evidence="2">Amidase</fullName>
    </submittedName>
</protein>
<dbReference type="Proteomes" id="UP000636264">
    <property type="component" value="Unassembled WGS sequence"/>
</dbReference>
<feature type="domain" description="Amidase" evidence="1">
    <location>
        <begin position="25"/>
        <end position="437"/>
    </location>
</feature>
<gene>
    <name evidence="2" type="ORF">GCM10011385_11060</name>
</gene>